<evidence type="ECO:0000313" key="1">
    <source>
        <dbReference type="EMBL" id="KAJ8431295.1"/>
    </source>
</evidence>
<name>A0A9Q1Q7U1_9CARY</name>
<keyword evidence="2" id="KW-1185">Reference proteome</keyword>
<accession>A0A9Q1Q7U1</accession>
<evidence type="ECO:0000313" key="2">
    <source>
        <dbReference type="Proteomes" id="UP001153076"/>
    </source>
</evidence>
<sequence length="186" mass="20858">MVTFMDKTPSGRRYLHIQPNENDVHREATRLGIRSFIMSLYNPTTLETSETFLLSNHSKMDKNSLLTNCCIMTWSSSSSHGLGYHCMGSLLSRHFIEIRDAGCIHTGTVNVASFMASSIGYCLSTDILASIYKGLNETSHSYHPIRGPFSCLFPLYMVGKIFDVYKLNDEVSSSSAQRGSRTHSFH</sequence>
<dbReference type="Proteomes" id="UP001153076">
    <property type="component" value="Unassembled WGS sequence"/>
</dbReference>
<reference evidence="1" key="1">
    <citation type="submission" date="2022-04" db="EMBL/GenBank/DDBJ databases">
        <title>Carnegiea gigantea Genome sequencing and assembly v2.</title>
        <authorList>
            <person name="Copetti D."/>
            <person name="Sanderson M.J."/>
            <person name="Burquez A."/>
            <person name="Wojciechowski M.F."/>
        </authorList>
    </citation>
    <scope>NUCLEOTIDE SEQUENCE</scope>
    <source>
        <strain evidence="1">SGP5-SGP5p</strain>
        <tissue evidence="1">Aerial part</tissue>
    </source>
</reference>
<gene>
    <name evidence="1" type="ORF">Cgig2_018367</name>
</gene>
<dbReference type="AlphaFoldDB" id="A0A9Q1Q7U1"/>
<protein>
    <submittedName>
        <fullName evidence="1">Uncharacterized protein</fullName>
    </submittedName>
</protein>
<proteinExistence type="predicted"/>
<dbReference type="EMBL" id="JAKOGI010000698">
    <property type="protein sequence ID" value="KAJ8431295.1"/>
    <property type="molecule type" value="Genomic_DNA"/>
</dbReference>
<dbReference type="OrthoDB" id="913267at2759"/>
<organism evidence="1 2">
    <name type="scientific">Carnegiea gigantea</name>
    <dbReference type="NCBI Taxonomy" id="171969"/>
    <lineage>
        <taxon>Eukaryota</taxon>
        <taxon>Viridiplantae</taxon>
        <taxon>Streptophyta</taxon>
        <taxon>Embryophyta</taxon>
        <taxon>Tracheophyta</taxon>
        <taxon>Spermatophyta</taxon>
        <taxon>Magnoliopsida</taxon>
        <taxon>eudicotyledons</taxon>
        <taxon>Gunneridae</taxon>
        <taxon>Pentapetalae</taxon>
        <taxon>Caryophyllales</taxon>
        <taxon>Cactineae</taxon>
        <taxon>Cactaceae</taxon>
        <taxon>Cactoideae</taxon>
        <taxon>Echinocereeae</taxon>
        <taxon>Carnegiea</taxon>
    </lineage>
</organism>
<comment type="caution">
    <text evidence="1">The sequence shown here is derived from an EMBL/GenBank/DDBJ whole genome shotgun (WGS) entry which is preliminary data.</text>
</comment>